<evidence type="ECO:0000256" key="1">
    <source>
        <dbReference type="SAM" id="MobiDB-lite"/>
    </source>
</evidence>
<evidence type="ECO:0000313" key="3">
    <source>
        <dbReference type="Proteomes" id="UP000708208"/>
    </source>
</evidence>
<gene>
    <name evidence="2" type="ORF">AFUS01_LOCUS32205</name>
</gene>
<keyword evidence="3" id="KW-1185">Reference proteome</keyword>
<dbReference type="EMBL" id="CAJVCH010524789">
    <property type="protein sequence ID" value="CAG7821900.1"/>
    <property type="molecule type" value="Genomic_DNA"/>
</dbReference>
<feature type="non-terminal residue" evidence="2">
    <location>
        <position position="1"/>
    </location>
</feature>
<organism evidence="2 3">
    <name type="scientific">Allacma fusca</name>
    <dbReference type="NCBI Taxonomy" id="39272"/>
    <lineage>
        <taxon>Eukaryota</taxon>
        <taxon>Metazoa</taxon>
        <taxon>Ecdysozoa</taxon>
        <taxon>Arthropoda</taxon>
        <taxon>Hexapoda</taxon>
        <taxon>Collembola</taxon>
        <taxon>Symphypleona</taxon>
        <taxon>Sminthuridae</taxon>
        <taxon>Allacma</taxon>
    </lineage>
</organism>
<accession>A0A8J2LH31</accession>
<feature type="region of interest" description="Disordered" evidence="1">
    <location>
        <begin position="65"/>
        <end position="93"/>
    </location>
</feature>
<proteinExistence type="predicted"/>
<reference evidence="2" key="1">
    <citation type="submission" date="2021-06" db="EMBL/GenBank/DDBJ databases">
        <authorList>
            <person name="Hodson N. C."/>
            <person name="Mongue J. A."/>
            <person name="Jaron S. K."/>
        </authorList>
    </citation>
    <scope>NUCLEOTIDE SEQUENCE</scope>
</reference>
<sequence>MLRLSKLFEIWNGTFKRQEMVQGSERVSITDPNELQCIFKHLNTLEELTLLGNSLYRIKDEDICGDEAKPTSSTSRSPKSRTKAGTDAPGGQGIKQLKHLTRLSLENNNSHLTDRSIYEGLTTLKNLRSLHISNGKQ</sequence>
<name>A0A8J2LH31_9HEXA</name>
<comment type="caution">
    <text evidence="2">The sequence shown here is derived from an EMBL/GenBank/DDBJ whole genome shotgun (WGS) entry which is preliminary data.</text>
</comment>
<protein>
    <submittedName>
        <fullName evidence="2">Uncharacterized protein</fullName>
    </submittedName>
</protein>
<dbReference type="AlphaFoldDB" id="A0A8J2LH31"/>
<dbReference type="Proteomes" id="UP000708208">
    <property type="component" value="Unassembled WGS sequence"/>
</dbReference>
<evidence type="ECO:0000313" key="2">
    <source>
        <dbReference type="EMBL" id="CAG7821900.1"/>
    </source>
</evidence>